<dbReference type="GO" id="GO:0048367">
    <property type="term" value="P:shoot system development"/>
    <property type="evidence" value="ECO:0007669"/>
    <property type="project" value="InterPro"/>
</dbReference>
<keyword evidence="2" id="KW-1185">Reference proteome</keyword>
<name>A0A4V4H7Z0_MUSBA</name>
<evidence type="ECO:0000313" key="1">
    <source>
        <dbReference type="EMBL" id="THU65695.1"/>
    </source>
</evidence>
<dbReference type="InterPro" id="IPR004320">
    <property type="entry name" value="BPS1_pln"/>
</dbReference>
<reference evidence="1 2" key="1">
    <citation type="journal article" date="2019" name="Nat. Plants">
        <title>Genome sequencing of Musa balbisiana reveals subgenome evolution and function divergence in polyploid bananas.</title>
        <authorList>
            <person name="Yao X."/>
        </authorList>
    </citation>
    <scope>NUCLEOTIDE SEQUENCE [LARGE SCALE GENOMIC DNA]</scope>
    <source>
        <strain evidence="2">cv. DH-PKW</strain>
        <tissue evidence="1">Leaves</tissue>
    </source>
</reference>
<organism evidence="1 2">
    <name type="scientific">Musa balbisiana</name>
    <name type="common">Banana</name>
    <dbReference type="NCBI Taxonomy" id="52838"/>
    <lineage>
        <taxon>Eukaryota</taxon>
        <taxon>Viridiplantae</taxon>
        <taxon>Streptophyta</taxon>
        <taxon>Embryophyta</taxon>
        <taxon>Tracheophyta</taxon>
        <taxon>Spermatophyta</taxon>
        <taxon>Magnoliopsida</taxon>
        <taxon>Liliopsida</taxon>
        <taxon>Zingiberales</taxon>
        <taxon>Musaceae</taxon>
        <taxon>Musa</taxon>
    </lineage>
</organism>
<dbReference type="PANTHER" id="PTHR33070">
    <property type="entry name" value="OS06G0725500 PROTEIN"/>
    <property type="match status" value="1"/>
</dbReference>
<dbReference type="Proteomes" id="UP000317650">
    <property type="component" value="Chromosome 5"/>
</dbReference>
<evidence type="ECO:0000313" key="2">
    <source>
        <dbReference type="Proteomes" id="UP000317650"/>
    </source>
</evidence>
<sequence length="329" mass="36487">MRPDMEEMKRRMAGIGFRRSISFSAVPHPFSQPCHRSVRGAAELSFRARSVSLPARLHPLAAHLRPELCALRSWCPSPSPASLSDGLVRVQLLLAALPDLLSLPQAQDPLRRRHRYSRLADRLLDDLLRLADAHASFRSAALDLKHRLSATHAALRRRNDGLRLSSCLRSQRRAEKELFKLASLIRVVGRSPPLFTGSADEEEAELAKVMKEVITVTAATSAAVFNGVAALSASTTMATPALPPTCTWVAAVMRWRERARLKLLKKGGGTEKSKEVEVDEEEEEEEMGALERLVELEDCMAEMEKGSELVFRTLVNTRVSLLNILTPGF</sequence>
<gene>
    <name evidence="1" type="ORF">C4D60_Mb05t06360</name>
</gene>
<dbReference type="EMBL" id="PYDT01000003">
    <property type="protein sequence ID" value="THU65695.1"/>
    <property type="molecule type" value="Genomic_DNA"/>
</dbReference>
<accession>A0A4V4H7Z0</accession>
<dbReference type="AlphaFoldDB" id="A0A4V4H7Z0"/>
<dbReference type="GO" id="GO:0048364">
    <property type="term" value="P:root development"/>
    <property type="evidence" value="ECO:0007669"/>
    <property type="project" value="InterPro"/>
</dbReference>
<dbReference type="PANTHER" id="PTHR33070:SF49">
    <property type="entry name" value="OS06G0725500 PROTEIN"/>
    <property type="match status" value="1"/>
</dbReference>
<protein>
    <submittedName>
        <fullName evidence="1">Uncharacterized protein</fullName>
    </submittedName>
</protein>
<comment type="caution">
    <text evidence="1">The sequence shown here is derived from an EMBL/GenBank/DDBJ whole genome shotgun (WGS) entry which is preliminary data.</text>
</comment>
<dbReference type="Pfam" id="PF03087">
    <property type="entry name" value="BPS1"/>
    <property type="match status" value="1"/>
</dbReference>
<proteinExistence type="predicted"/>